<comment type="caution">
    <text evidence="1">The sequence shown here is derived from an EMBL/GenBank/DDBJ whole genome shotgun (WGS) entry which is preliminary data.</text>
</comment>
<proteinExistence type="predicted"/>
<gene>
    <name evidence="1" type="ORF">LCGC14_3027640</name>
</gene>
<evidence type="ECO:0000313" key="1">
    <source>
        <dbReference type="EMBL" id="KKK60109.1"/>
    </source>
</evidence>
<dbReference type="EMBL" id="LAZR01063136">
    <property type="protein sequence ID" value="KKK60109.1"/>
    <property type="molecule type" value="Genomic_DNA"/>
</dbReference>
<reference evidence="1" key="1">
    <citation type="journal article" date="2015" name="Nature">
        <title>Complex archaea that bridge the gap between prokaryotes and eukaryotes.</title>
        <authorList>
            <person name="Spang A."/>
            <person name="Saw J.H."/>
            <person name="Jorgensen S.L."/>
            <person name="Zaremba-Niedzwiedzka K."/>
            <person name="Martijn J."/>
            <person name="Lind A.E."/>
            <person name="van Eijk R."/>
            <person name="Schleper C."/>
            <person name="Guy L."/>
            <person name="Ettema T.J."/>
        </authorList>
    </citation>
    <scope>NUCLEOTIDE SEQUENCE</scope>
</reference>
<name>A0A0F8Z118_9ZZZZ</name>
<dbReference type="AlphaFoldDB" id="A0A0F8Z118"/>
<organism evidence="1">
    <name type="scientific">marine sediment metagenome</name>
    <dbReference type="NCBI Taxonomy" id="412755"/>
    <lineage>
        <taxon>unclassified sequences</taxon>
        <taxon>metagenomes</taxon>
        <taxon>ecological metagenomes</taxon>
    </lineage>
</organism>
<sequence length="62" mass="7470">MSLREKFKNLEQMLTQQLHLINQFSGIPFVILIYDPQEQKKCYENVEDLMKSIRKQNKTVLK</sequence>
<protein>
    <submittedName>
        <fullName evidence="1">Uncharacterized protein</fullName>
    </submittedName>
</protein>
<feature type="non-terminal residue" evidence="1">
    <location>
        <position position="62"/>
    </location>
</feature>
<accession>A0A0F8Z118</accession>